<evidence type="ECO:0000256" key="1">
    <source>
        <dbReference type="ARBA" id="ARBA00022722"/>
    </source>
</evidence>
<dbReference type="InterPro" id="IPR000999">
    <property type="entry name" value="RNase_III_dom"/>
</dbReference>
<keyword evidence="7" id="KW-1185">Reference proteome</keyword>
<keyword evidence="2 4" id="KW-0255">Endonuclease</keyword>
<feature type="active site" evidence="4">
    <location>
        <position position="16"/>
    </location>
</feature>
<dbReference type="CDD" id="cd00593">
    <property type="entry name" value="RIBOc"/>
    <property type="match status" value="1"/>
</dbReference>
<evidence type="ECO:0000313" key="6">
    <source>
        <dbReference type="EMBL" id="MCQ5121981.1"/>
    </source>
</evidence>
<organism evidence="6 7">
    <name type="scientific">Massilicoli timonensis</name>
    <dbReference type="NCBI Taxonomy" id="2015901"/>
    <lineage>
        <taxon>Bacteria</taxon>
        <taxon>Bacillati</taxon>
        <taxon>Bacillota</taxon>
        <taxon>Erysipelotrichia</taxon>
        <taxon>Erysipelotrichales</taxon>
        <taxon>Erysipelotrichaceae</taxon>
        <taxon>Massilicoli</taxon>
    </lineage>
</organism>
<gene>
    <name evidence="4" type="primary">mrnC</name>
    <name evidence="6" type="ORF">NE663_06885</name>
</gene>
<dbReference type="InterPro" id="IPR036389">
    <property type="entry name" value="RNase_III_sf"/>
</dbReference>
<comment type="subunit">
    <text evidence="4">Homodimer.</text>
</comment>
<dbReference type="SMART" id="SM00535">
    <property type="entry name" value="RIBOc"/>
    <property type="match status" value="1"/>
</dbReference>
<reference evidence="6 7" key="1">
    <citation type="submission" date="2022-06" db="EMBL/GenBank/DDBJ databases">
        <title>Isolation of gut microbiota from human fecal samples.</title>
        <authorList>
            <person name="Pamer E.G."/>
            <person name="Barat B."/>
            <person name="Waligurski E."/>
            <person name="Medina S."/>
            <person name="Paddock L."/>
            <person name="Mostad J."/>
        </authorList>
    </citation>
    <scope>NUCLEOTIDE SEQUENCE [LARGE SCALE GENOMIC DNA]</scope>
    <source>
        <strain evidence="6 7">DFI.6.1</strain>
    </source>
</reference>
<dbReference type="PANTHER" id="PTHR34276">
    <property type="entry name" value="MINI-RIBONUCLEASE 3"/>
    <property type="match status" value="1"/>
</dbReference>
<evidence type="ECO:0000256" key="4">
    <source>
        <dbReference type="HAMAP-Rule" id="MF_01468"/>
    </source>
</evidence>
<evidence type="ECO:0000313" key="7">
    <source>
        <dbReference type="Proteomes" id="UP001524435"/>
    </source>
</evidence>
<sequence length="129" mass="14984">MRADAMNATSLAYIGDALMSLYVREYLLSQGYQKPNDLQVKSTYYVSAKAQAHYVKILMEQSFFREAELEIIRRGRNAHTVTKAKNADVMTYRMSTGFEALWGYLYLNQEQARLEELWEAVKKIGEVKR</sequence>
<protein>
    <recommendedName>
        <fullName evidence="4">Mini-ribonuclease 3</fullName>
        <shortName evidence="4">Mini-3</shortName>
        <shortName evidence="4">Mini-RNase 3</shortName>
        <ecNumber evidence="4">3.1.26.-</ecNumber>
    </recommendedName>
    <alternativeName>
        <fullName evidence="4">Mini-RNase III</fullName>
        <shortName evidence="4">Mini-III</shortName>
    </alternativeName>
</protein>
<dbReference type="Proteomes" id="UP001524435">
    <property type="component" value="Unassembled WGS sequence"/>
</dbReference>
<evidence type="ECO:0000256" key="2">
    <source>
        <dbReference type="ARBA" id="ARBA00022759"/>
    </source>
</evidence>
<dbReference type="EMBL" id="JANGCH010000008">
    <property type="protein sequence ID" value="MCQ5121981.1"/>
    <property type="molecule type" value="Genomic_DNA"/>
</dbReference>
<keyword evidence="4" id="KW-0963">Cytoplasm</keyword>
<comment type="subcellular location">
    <subcellularLocation>
        <location evidence="4">Cytoplasm</location>
    </subcellularLocation>
</comment>
<dbReference type="EC" id="3.1.26.-" evidence="4"/>
<comment type="similarity">
    <text evidence="4">Belongs to the MrnC RNase family.</text>
</comment>
<keyword evidence="1 4" id="KW-0540">Nuclease</keyword>
<evidence type="ECO:0000259" key="5">
    <source>
        <dbReference type="SMART" id="SM00535"/>
    </source>
</evidence>
<accession>A0ABT1SL78</accession>
<keyword evidence="4" id="KW-0698">rRNA processing</keyword>
<dbReference type="InterPro" id="IPR008226">
    <property type="entry name" value="Mini3_fam"/>
</dbReference>
<evidence type="ECO:0000256" key="3">
    <source>
        <dbReference type="ARBA" id="ARBA00022801"/>
    </source>
</evidence>
<name>A0ABT1SL78_9FIRM</name>
<keyword evidence="4" id="KW-0690">Ribosome biogenesis</keyword>
<comment type="caution">
    <text evidence="6">The sequence shown here is derived from an EMBL/GenBank/DDBJ whole genome shotgun (WGS) entry which is preliminary data.</text>
</comment>
<feature type="domain" description="RNase III" evidence="5">
    <location>
        <begin position="2"/>
        <end position="129"/>
    </location>
</feature>
<proteinExistence type="inferred from homology"/>
<dbReference type="PANTHER" id="PTHR34276:SF1">
    <property type="entry name" value="MINI-RIBONUCLEASE 3"/>
    <property type="match status" value="1"/>
</dbReference>
<dbReference type="PIRSF" id="PIRSF005520">
    <property type="entry name" value="UCP005520"/>
    <property type="match status" value="1"/>
</dbReference>
<dbReference type="SUPFAM" id="SSF69065">
    <property type="entry name" value="RNase III domain-like"/>
    <property type="match status" value="1"/>
</dbReference>
<comment type="function">
    <text evidence="4">Involved in correct processing of both the 5' and 3' ends of 23S rRNA precursor. Processes 30S rRNA precursor transcript even in absence of ribonuclease 3 (Rnc); Rnc processes 30S rRNA into smaller rRNA precursors.</text>
</comment>
<keyword evidence="4" id="KW-0699">rRNA-binding</keyword>
<dbReference type="Pfam" id="PF00636">
    <property type="entry name" value="Ribonuclease_3"/>
    <property type="match status" value="1"/>
</dbReference>
<comment type="cofactor">
    <cofactor evidence="4">
        <name>Mg(2+)</name>
        <dbReference type="ChEBI" id="CHEBI:18420"/>
    </cofactor>
</comment>
<keyword evidence="4" id="KW-0460">Magnesium</keyword>
<keyword evidence="3 4" id="KW-0378">Hydrolase</keyword>
<dbReference type="Gene3D" id="1.10.1520.10">
    <property type="entry name" value="Ribonuclease III domain"/>
    <property type="match status" value="1"/>
</dbReference>
<dbReference type="HAMAP" id="MF_01468">
    <property type="entry name" value="RNase_Mini_III"/>
    <property type="match status" value="1"/>
</dbReference>
<keyword evidence="4" id="KW-0694">RNA-binding</keyword>
<dbReference type="RefSeq" id="WP_102268931.1">
    <property type="nucleotide sequence ID" value="NZ_CALVCM010000014.1"/>
</dbReference>